<evidence type="ECO:0000259" key="1">
    <source>
        <dbReference type="Pfam" id="PF01208"/>
    </source>
</evidence>
<sequence>MSGRLGPLAGRAKLDHWQRLAGAMSGGPIDRLPVSLWRHFPVEDETAAGLAEANVRWQRRFQFDLVKFMPTGTFSVEDWGVRTDYVPSVFGTRRVLALGAEKIADWERLRPLDPGAGCLGVQVEGLARTVTALDGEAPVLLTAFSPLTTALKLAGRDGLHAVMREAPDVLEAALEVITETTIRFIEASVQGGAHGLFLATQCADAAIMSRDDYTRFGIPFDLKILGSAAAQLPFRMLHIHGEAAYFDMLASYPVNMLNWHDRMASPPLAVGRSLFPGLVAGGLNEEGPVSGSDVAASRRHLREALGSRLAPRTMIAPGCSLTMTTTDEMIDALIDEIACHGMAQEGSREEVADEQ</sequence>
<dbReference type="EMBL" id="JBEPML010000008">
    <property type="protein sequence ID" value="MET3792338.1"/>
    <property type="molecule type" value="Genomic_DNA"/>
</dbReference>
<dbReference type="InterPro" id="IPR038071">
    <property type="entry name" value="UROD/MetE-like_sf"/>
</dbReference>
<dbReference type="InterPro" id="IPR052024">
    <property type="entry name" value="Methanogen_methyltrans"/>
</dbReference>
<evidence type="ECO:0000313" key="2">
    <source>
        <dbReference type="EMBL" id="MET3792338.1"/>
    </source>
</evidence>
<organism evidence="2 3">
    <name type="scientific">Aquamicrobium terrae</name>
    <dbReference type="NCBI Taxonomy" id="1324945"/>
    <lineage>
        <taxon>Bacteria</taxon>
        <taxon>Pseudomonadati</taxon>
        <taxon>Pseudomonadota</taxon>
        <taxon>Alphaproteobacteria</taxon>
        <taxon>Hyphomicrobiales</taxon>
        <taxon>Phyllobacteriaceae</taxon>
        <taxon>Aquamicrobium</taxon>
    </lineage>
</organism>
<proteinExistence type="predicted"/>
<dbReference type="SUPFAM" id="SSF51726">
    <property type="entry name" value="UROD/MetE-like"/>
    <property type="match status" value="1"/>
</dbReference>
<keyword evidence="2" id="KW-0456">Lyase</keyword>
<dbReference type="InterPro" id="IPR000257">
    <property type="entry name" value="Uroporphyrinogen_deCOase"/>
</dbReference>
<dbReference type="Proteomes" id="UP001549076">
    <property type="component" value="Unassembled WGS sequence"/>
</dbReference>
<feature type="domain" description="Uroporphyrinogen decarboxylase (URO-D)" evidence="1">
    <location>
        <begin position="45"/>
        <end position="337"/>
    </location>
</feature>
<dbReference type="RefSeq" id="WP_354195260.1">
    <property type="nucleotide sequence ID" value="NZ_JBEPML010000008.1"/>
</dbReference>
<dbReference type="Gene3D" id="3.20.20.210">
    <property type="match status" value="1"/>
</dbReference>
<keyword evidence="3" id="KW-1185">Reference proteome</keyword>
<dbReference type="Pfam" id="PF01208">
    <property type="entry name" value="URO-D"/>
    <property type="match status" value="1"/>
</dbReference>
<dbReference type="PANTHER" id="PTHR47099:SF1">
    <property type="entry name" value="METHYLCOBAMIDE:COM METHYLTRANSFERASE MTBA"/>
    <property type="match status" value="1"/>
</dbReference>
<gene>
    <name evidence="2" type="ORF">ABID37_002555</name>
</gene>
<name>A0ABV2N392_9HYPH</name>
<dbReference type="GO" id="GO:0004853">
    <property type="term" value="F:uroporphyrinogen decarboxylase activity"/>
    <property type="evidence" value="ECO:0007669"/>
    <property type="project" value="UniProtKB-EC"/>
</dbReference>
<dbReference type="EC" id="4.1.1.37" evidence="2"/>
<accession>A0ABV2N392</accession>
<reference evidence="2 3" key="1">
    <citation type="submission" date="2024-06" db="EMBL/GenBank/DDBJ databases">
        <title>Genomic Encyclopedia of Type Strains, Phase IV (KMG-IV): sequencing the most valuable type-strain genomes for metagenomic binning, comparative biology and taxonomic classification.</title>
        <authorList>
            <person name="Goeker M."/>
        </authorList>
    </citation>
    <scope>NUCLEOTIDE SEQUENCE [LARGE SCALE GENOMIC DNA]</scope>
    <source>
        <strain evidence="2 3">DSM 27865</strain>
    </source>
</reference>
<evidence type="ECO:0000313" key="3">
    <source>
        <dbReference type="Proteomes" id="UP001549076"/>
    </source>
</evidence>
<comment type="caution">
    <text evidence="2">The sequence shown here is derived from an EMBL/GenBank/DDBJ whole genome shotgun (WGS) entry which is preliminary data.</text>
</comment>
<dbReference type="PANTHER" id="PTHR47099">
    <property type="entry name" value="METHYLCOBAMIDE:COM METHYLTRANSFERASE MTBA"/>
    <property type="match status" value="1"/>
</dbReference>
<protein>
    <submittedName>
        <fullName evidence="2">Uroporphyrinogen decarboxylase</fullName>
        <ecNumber evidence="2">4.1.1.37</ecNumber>
    </submittedName>
</protein>